<gene>
    <name evidence="3" type="ORF">CLOSTMETH_01568</name>
</gene>
<feature type="domain" description="UDP-glucose/GDP-mannose dehydrogenase C-terminal" evidence="2">
    <location>
        <begin position="22"/>
        <end position="123"/>
    </location>
</feature>
<dbReference type="Proteomes" id="UP000003340">
    <property type="component" value="Unassembled WGS sequence"/>
</dbReference>
<reference evidence="3 4" key="1">
    <citation type="submission" date="2009-01" db="EMBL/GenBank/DDBJ databases">
        <authorList>
            <person name="Fulton L."/>
            <person name="Clifton S."/>
            <person name="Fulton B."/>
            <person name="Xu J."/>
            <person name="Minx P."/>
            <person name="Pepin K.H."/>
            <person name="Johnson M."/>
            <person name="Bhonagiri V."/>
            <person name="Nash W.E."/>
            <person name="Mardis E.R."/>
            <person name="Wilson R.K."/>
        </authorList>
    </citation>
    <scope>NUCLEOTIDE SEQUENCE [LARGE SCALE GENOMIC DNA]</scope>
    <source>
        <strain evidence="3 4">DSM 5476</strain>
    </source>
</reference>
<dbReference type="GO" id="GO:0051287">
    <property type="term" value="F:NAD binding"/>
    <property type="evidence" value="ECO:0007669"/>
    <property type="project" value="InterPro"/>
</dbReference>
<proteinExistence type="inferred from homology"/>
<evidence type="ECO:0000256" key="1">
    <source>
        <dbReference type="ARBA" id="ARBA00006601"/>
    </source>
</evidence>
<dbReference type="SMART" id="SM00984">
    <property type="entry name" value="UDPG_MGDP_dh_C"/>
    <property type="match status" value="1"/>
</dbReference>
<reference evidence="3 4" key="2">
    <citation type="submission" date="2009-02" db="EMBL/GenBank/DDBJ databases">
        <title>Draft genome sequence of Clostridium methylpentosum (DSM 5476).</title>
        <authorList>
            <person name="Sudarsanam P."/>
            <person name="Ley R."/>
            <person name="Guruge J."/>
            <person name="Turnbaugh P.J."/>
            <person name="Mahowald M."/>
            <person name="Liep D."/>
            <person name="Gordon J."/>
        </authorList>
    </citation>
    <scope>NUCLEOTIDE SEQUENCE [LARGE SCALE GENOMIC DNA]</scope>
    <source>
        <strain evidence="3 4">DSM 5476</strain>
    </source>
</reference>
<dbReference type="GO" id="GO:0000271">
    <property type="term" value="P:polysaccharide biosynthetic process"/>
    <property type="evidence" value="ECO:0007669"/>
    <property type="project" value="InterPro"/>
</dbReference>
<dbReference type="STRING" id="537013.CLOSTMETH_01568"/>
<protein>
    <submittedName>
        <fullName evidence="3">UDP-glucose/GDP-mannose dehydrogenase family, UDP binding domain protein</fullName>
    </submittedName>
</protein>
<evidence type="ECO:0000313" key="3">
    <source>
        <dbReference type="EMBL" id="EEG30813.1"/>
    </source>
</evidence>
<comment type="similarity">
    <text evidence="1">Belongs to the UDP-glucose/GDP-mannose dehydrogenase family.</text>
</comment>
<dbReference type="HOGENOM" id="CLU_138373_0_0_9"/>
<dbReference type="InterPro" id="IPR014027">
    <property type="entry name" value="UDP-Glc/GDP-Man_DH_C"/>
</dbReference>
<dbReference type="PANTHER" id="PTHR43491:SF2">
    <property type="entry name" value="UDP-N-ACETYL-D-MANNOSAMINE DEHYDROGENASE"/>
    <property type="match status" value="1"/>
</dbReference>
<dbReference type="eggNOG" id="COG0677">
    <property type="taxonomic scope" value="Bacteria"/>
</dbReference>
<name>C0ECJ7_9FIRM</name>
<keyword evidence="4" id="KW-1185">Reference proteome</keyword>
<dbReference type="InterPro" id="IPR028359">
    <property type="entry name" value="UDP_ManNAc/GlcNAc_DH"/>
</dbReference>
<accession>C0ECJ7</accession>
<dbReference type="InterPro" id="IPR036220">
    <property type="entry name" value="UDP-Glc/GDP-Man_DH_C_sf"/>
</dbReference>
<sequence>MALRTSERVEQLGLTPSSAHVAVAGFTFKEDVADIRNTGVMEVIEHLRALGIHPVVTDPQADPALVRREYGIELTSFDLLQDLDVLVIAVRHREYRQLAPEQLDLLFRCEKRALIDVKGIFDQEEMQRRGYLYWRM</sequence>
<dbReference type="AlphaFoldDB" id="C0ECJ7"/>
<dbReference type="Pfam" id="PF03720">
    <property type="entry name" value="UDPG_MGDP_dh_C"/>
    <property type="match status" value="1"/>
</dbReference>
<organism evidence="3 4">
    <name type="scientific">[Clostridium] methylpentosum DSM 5476</name>
    <dbReference type="NCBI Taxonomy" id="537013"/>
    <lineage>
        <taxon>Bacteria</taxon>
        <taxon>Bacillati</taxon>
        <taxon>Bacillota</taxon>
        <taxon>Clostridia</taxon>
        <taxon>Eubacteriales</taxon>
        <taxon>Oscillospiraceae</taxon>
        <taxon>Oscillospiraceae incertae sedis</taxon>
    </lineage>
</organism>
<evidence type="ECO:0000259" key="2">
    <source>
        <dbReference type="SMART" id="SM00984"/>
    </source>
</evidence>
<dbReference type="SUPFAM" id="SSF52413">
    <property type="entry name" value="UDP-glucose/GDP-mannose dehydrogenase C-terminal domain"/>
    <property type="match status" value="1"/>
</dbReference>
<evidence type="ECO:0000313" key="4">
    <source>
        <dbReference type="Proteomes" id="UP000003340"/>
    </source>
</evidence>
<dbReference type="GO" id="GO:0016616">
    <property type="term" value="F:oxidoreductase activity, acting on the CH-OH group of donors, NAD or NADP as acceptor"/>
    <property type="evidence" value="ECO:0007669"/>
    <property type="project" value="InterPro"/>
</dbReference>
<comment type="caution">
    <text evidence="3">The sequence shown here is derived from an EMBL/GenBank/DDBJ whole genome shotgun (WGS) entry which is preliminary data.</text>
</comment>
<dbReference type="GO" id="GO:0016628">
    <property type="term" value="F:oxidoreductase activity, acting on the CH-CH group of donors, NAD or NADP as acceptor"/>
    <property type="evidence" value="ECO:0007669"/>
    <property type="project" value="InterPro"/>
</dbReference>
<dbReference type="PANTHER" id="PTHR43491">
    <property type="entry name" value="UDP-N-ACETYL-D-MANNOSAMINE DEHYDROGENASE"/>
    <property type="match status" value="1"/>
</dbReference>
<dbReference type="EMBL" id="ACEC01000052">
    <property type="protein sequence ID" value="EEG30813.1"/>
    <property type="molecule type" value="Genomic_DNA"/>
</dbReference>
<dbReference type="Gene3D" id="3.40.50.720">
    <property type="entry name" value="NAD(P)-binding Rossmann-like Domain"/>
    <property type="match status" value="1"/>
</dbReference>